<feature type="compositionally biased region" description="Basic and acidic residues" evidence="1">
    <location>
        <begin position="1579"/>
        <end position="1624"/>
    </location>
</feature>
<dbReference type="InParanoid" id="A0A7F5R7K2"/>
<dbReference type="Proteomes" id="UP000192223">
    <property type="component" value="Unplaced"/>
</dbReference>
<dbReference type="OrthoDB" id="6119313at2759"/>
<accession>A0A7F5R7K2</accession>
<dbReference type="InterPro" id="IPR032060">
    <property type="entry name" value="MGA_dom"/>
</dbReference>
<sequence>MVIDKSSFGMETIDEPIKNLLQSTGWTVGDLLGKLQKYQTKNEGGISSQDIQNCNSAIGITHNRNNNLNNNVAENGNKEKSNAPKKNDFSTRKKGKINQRANINNVTRNFGHGKKILKNCFAIQKFILANKQKYNLKSRILRLQITKILRKYRKYYKKLKRKPTRNVILLKPVEKPRKDIRDKIKEQLELLRNKKKEPLSLPKPIFSNVPSHIKKRPSLKISEFLLEKFCDNSNDSNEINYFNANSSATKKRRPSFEANSSRKNSVSENSDDSRLVTSELFESTSNDFIITNVMGGYKSPEEEFPDLNSPESKNNSEEKAEDVKVYPFINIDNNNDSDKPEQDLTLVNGRLKQEPIWPTKTKDVTKIKGWQKKKFVLPETVNESESKNYEVVYTTSPIPSTSLNRKTYVQSKTEVTGNKTNESSELIQCDSKSVFISDSLDQYLNKNAKLNISYEVPKLIAEEAVTQPSLVMPLGYSKMAKTGMAIKVKSDIYKPKTLAEKRKIMSGELEPILRERRKQSEELEMKLFDVQKVVKNVSQPPRVIYNECPVILTTTDPFTKSQFKRAKNKKDFYRTFIYNRKRLKVVSTSEQKVVGRIFDNFMINPPKQYISMEEKNRVIQNTKPSLLRCLEENKIDNVTYKPGPLCHKIKLQKNLQSQWKTFIVKLPQIFVEIEPRFRKPVQTRVRELIKNNDVILDKDRVDFALSALKGAEPINRAIKFPLSYANNQKCLMLRRKIPIEQDDKEMFVPIAPLTDEQQTTEEIIKNVVDRMLDYVDTKEVEQAILKDDPDLKGTLEREGITPPSPIGTNISTIIKKPSYGRKKSRTALELKRLNVKIIEVDVEDPENNATCEKEYCKMGCVCTSLQCNPSSLVQEHCGMEKCMLSCACKSKRNNKENKLTLPVGTNILSAHVVNHLQDVAKKDLAKVEKEFTQTVIKANNQTIVVGTDPKERLRRVTKVPKRYNDFVHKEVIPGIVERISDVKEKPQCILKDVIVNLKRYKFDIIPFCLVHEQYNCKCSCKSVFSDMPQIVLRSPNKDTTNEFEQFKKEDSDDETIDVCKSNYRSEDLIKNSCSRTKGLATDYYLERNKSSCHLRKIQRSTRKLYIARNKHYFEKGENMKLADKVSPTRKNKRKQIFTELRDFDESEKRSKLNESVPINSFNATTSNNVNSIPTVNNESQQNLSIGPKPIEHDLLQDLRTNKADLGKNLCLMSWKTLRVKFNNNTLFVWQSYSNYDPEILITSRQIAPALGFMNIKVLTKISKQFINTNHIVRWLTTGLPFEKMEENLLVILSMGEKSCKICGVCEKLENSNKYRLIETNSKEMFNVSTGRPNPLQIDLTADEVTSNSTNTTGAATSTTAATTTSTNIEKRKDIQENRKRVLFFSRHKYEKLHLISESQINLHKDQQNPVNANLPYIEGGCRWRLIELENPFTYLYFVRSNYSIRYVDLLKAPSMVSDNNVTINLKSTEMRKNYIHPRFGIFCMPRSSKEVFVGPYGYKEDHDLEILTYMNKVLVNTDLYNQIKGGGGLKNGAWYYQAEDPYGSNDEDNDDVQIVQEQPTCIDLTGEDIPSDTNSSENNEEKHEEDNIKKSEEEFNTKIKEEDSEENENKNEKNKEQCNKEKDESKNVDDKINCVSKSIKKVKLPSLSEKDSELAKIMEFLDEWEKYPSNRALIVPNVKDLGCIKVLRCPMSQTFKVFCPFSNTIRTYSKLSGAVRLFEKELNEVLTPVPANFILKCTVTYPKEGESIVQIDRNVLQGDHIIGEFGVKHIKEAPLLYIDQFAEHEEEMGTTNVRETKEAFDQYKKFAYDLLKIPTIQKCKDSASIIRLAIREILELQLMEKRYKNERVVHELKKAELMSKYANLVKKNANGDLKDPLGSLPLDTEIKESPLKESSLQPTTVNNDDTVKPFINLTESSNELENTLLDTSPEKTNNIVGKKLKLISRKNSIAGPSAIFKRFSSSPDKSSSESDRGVVLPVKAYLKSSSWTKEVCLMPPRSKRLRERLQKKAEEESKASKMITVIEPKKANKSLRAWRKGSGKNSGKQTNNVIISVQPTLTSSSSVPSNVTRLQYSTTEMKLSATNTLSSTTASVGSGDSSKLRFIKIAPNNAEVKVPIQFVNSSDSKVIPVKLHFPSTSILKTSLQNRPKPSQNVSKN</sequence>
<feature type="compositionally biased region" description="Polar residues" evidence="1">
    <location>
        <begin position="257"/>
        <end position="268"/>
    </location>
</feature>
<evidence type="ECO:0000313" key="4">
    <source>
        <dbReference type="RefSeq" id="XP_025831934.1"/>
    </source>
</evidence>
<evidence type="ECO:0000259" key="2">
    <source>
        <dbReference type="Pfam" id="PF16059"/>
    </source>
</evidence>
<evidence type="ECO:0000313" key="3">
    <source>
        <dbReference type="Proteomes" id="UP000192223"/>
    </source>
</evidence>
<organism evidence="3 4">
    <name type="scientific">Agrilus planipennis</name>
    <name type="common">Emerald ash borer</name>
    <name type="synonym">Agrilus marcopoli</name>
    <dbReference type="NCBI Taxonomy" id="224129"/>
    <lineage>
        <taxon>Eukaryota</taxon>
        <taxon>Metazoa</taxon>
        <taxon>Ecdysozoa</taxon>
        <taxon>Arthropoda</taxon>
        <taxon>Hexapoda</taxon>
        <taxon>Insecta</taxon>
        <taxon>Pterygota</taxon>
        <taxon>Neoptera</taxon>
        <taxon>Endopterygota</taxon>
        <taxon>Coleoptera</taxon>
        <taxon>Polyphaga</taxon>
        <taxon>Elateriformia</taxon>
        <taxon>Buprestoidea</taxon>
        <taxon>Buprestidae</taxon>
        <taxon>Agrilinae</taxon>
        <taxon>Agrilus</taxon>
    </lineage>
</organism>
<feature type="compositionally biased region" description="Basic and acidic residues" evidence="1">
    <location>
        <begin position="76"/>
        <end position="91"/>
    </location>
</feature>
<feature type="region of interest" description="Disordered" evidence="1">
    <location>
        <begin position="74"/>
        <end position="94"/>
    </location>
</feature>
<dbReference type="RefSeq" id="XP_025831934.1">
    <property type="nucleotide sequence ID" value="XM_025976149.1"/>
</dbReference>
<keyword evidence="3" id="KW-1185">Reference proteome</keyword>
<dbReference type="CTD" id="654231"/>
<feature type="region of interest" description="Disordered" evidence="1">
    <location>
        <begin position="300"/>
        <end position="321"/>
    </location>
</feature>
<feature type="region of interest" description="Disordered" evidence="1">
    <location>
        <begin position="247"/>
        <end position="273"/>
    </location>
</feature>
<dbReference type="Pfam" id="PF16059">
    <property type="entry name" value="MGA_dom"/>
    <property type="match status" value="1"/>
</dbReference>
<dbReference type="GeneID" id="108738048"/>
<feature type="domain" description="MGA conserved" evidence="2">
    <location>
        <begin position="847"/>
        <end position="894"/>
    </location>
</feature>
<proteinExistence type="predicted"/>
<gene>
    <name evidence="4" type="primary">LOC108738048</name>
</gene>
<feature type="region of interest" description="Disordered" evidence="1">
    <location>
        <begin position="1561"/>
        <end position="1624"/>
    </location>
</feature>
<dbReference type="KEGG" id="apln:108738048"/>
<reference evidence="4" key="1">
    <citation type="submission" date="2025-08" db="UniProtKB">
        <authorList>
            <consortium name="RefSeq"/>
        </authorList>
    </citation>
    <scope>IDENTIFICATION</scope>
    <source>
        <tissue evidence="4">Entire body</tissue>
    </source>
</reference>
<protein>
    <submittedName>
        <fullName evidence="4">Uncharacterized protein LOC108738048 isoform X1</fullName>
    </submittedName>
</protein>
<name>A0A7F5R7K2_AGRPL</name>
<evidence type="ECO:0000256" key="1">
    <source>
        <dbReference type="SAM" id="MobiDB-lite"/>
    </source>
</evidence>